<dbReference type="AlphaFoldDB" id="G0EH94"/>
<gene>
    <name evidence="4" type="ordered locus">Pyrfu_1460</name>
</gene>
<keyword evidence="5" id="KW-1185">Reference proteome</keyword>
<protein>
    <submittedName>
        <fullName evidence="4">Uncharacterized protein</fullName>
    </submittedName>
</protein>
<keyword evidence="3" id="KW-0472">Membrane</keyword>
<accession>G0EH94</accession>
<organism evidence="4 5">
    <name type="scientific">Pyrolobus fumarii (strain DSM 11204 / 1A)</name>
    <dbReference type="NCBI Taxonomy" id="694429"/>
    <lineage>
        <taxon>Archaea</taxon>
        <taxon>Thermoproteota</taxon>
        <taxon>Thermoprotei</taxon>
        <taxon>Desulfurococcales</taxon>
        <taxon>Pyrodictiaceae</taxon>
        <taxon>Pyrolobus</taxon>
    </lineage>
</organism>
<dbReference type="KEGG" id="pfm:Pyrfu_1460"/>
<evidence type="ECO:0000256" key="3">
    <source>
        <dbReference type="SAM" id="Phobius"/>
    </source>
</evidence>
<dbReference type="HOGENOM" id="CLU_598028_0_0_2"/>
<sequence length="457" mass="49303">MTVPTLTSSCHIPVRLVSTSSILLATLTLTIIITTSLSTVVGHAATHSIVLEVTPRIVSTDGTLRIKLVQTSPEYETVAVRLEGPSSTGYMTLSAGSIVAIDLSTYRLPPGLYYVTAYDTPGGKRLTSVPVLLVNVKLTFTPPRPSIGQEFLATPLIEPPGYDYRITIKVDNKIIGETEPGTGVKLRLDTRGPHTICIDISANIQGQIYNEANVTCTQLVLNVPPTIGAQTMLEGNYITLLLDVRDPDGVLISASYNCTIDGLTWSGYLPGGISRVKLLTIDDAYTILNETSGLALLKCTISAVDDSGARATKLLVERLADILAATTIEESNRQTGTPKRTAQKETATTTQASHGGSPPLPSEILIPLAAIIPLVGGLAALFILRKKKMGMKQKTAPPKPARERTAVEQSREELANVIARLDKLERQMEELIGIVGELRGEVDELRSHVKKLEERRR</sequence>
<feature type="region of interest" description="Disordered" evidence="2">
    <location>
        <begin position="330"/>
        <end position="359"/>
    </location>
</feature>
<feature type="transmembrane region" description="Helical" evidence="3">
    <location>
        <begin position="364"/>
        <end position="384"/>
    </location>
</feature>
<dbReference type="GeneID" id="11138647"/>
<dbReference type="Proteomes" id="UP000001037">
    <property type="component" value="Chromosome"/>
</dbReference>
<dbReference type="eggNOG" id="arCOG00373">
    <property type="taxonomic scope" value="Archaea"/>
</dbReference>
<dbReference type="EMBL" id="CP002838">
    <property type="protein sequence ID" value="AEM39318.1"/>
    <property type="molecule type" value="Genomic_DNA"/>
</dbReference>
<keyword evidence="3" id="KW-0812">Transmembrane</keyword>
<dbReference type="InParanoid" id="G0EH94"/>
<evidence type="ECO:0000256" key="2">
    <source>
        <dbReference type="SAM" id="MobiDB-lite"/>
    </source>
</evidence>
<feature type="coiled-coil region" evidence="1">
    <location>
        <begin position="407"/>
        <end position="455"/>
    </location>
</feature>
<dbReference type="RefSeq" id="WP_014026995.1">
    <property type="nucleotide sequence ID" value="NC_015931.1"/>
</dbReference>
<evidence type="ECO:0000313" key="5">
    <source>
        <dbReference type="Proteomes" id="UP000001037"/>
    </source>
</evidence>
<dbReference type="STRING" id="694429.Pyrfu_1460"/>
<proteinExistence type="predicted"/>
<keyword evidence="1" id="KW-0175">Coiled coil</keyword>
<keyword evidence="3" id="KW-1133">Transmembrane helix</keyword>
<name>G0EH94_PYRF1</name>
<evidence type="ECO:0000256" key="1">
    <source>
        <dbReference type="SAM" id="Coils"/>
    </source>
</evidence>
<reference evidence="4 5" key="1">
    <citation type="journal article" date="2011" name="Stand. Genomic Sci.">
        <title>Complete genome sequence of the hyperthermophilic chemolithoautotroph Pyrolobus fumarii type strain (1A).</title>
        <authorList>
            <person name="Anderson I."/>
            <person name="Goker M."/>
            <person name="Nolan M."/>
            <person name="Lucas S."/>
            <person name="Hammon N."/>
            <person name="Deshpande S."/>
            <person name="Cheng J.F."/>
            <person name="Tapia R."/>
            <person name="Han C."/>
            <person name="Goodwin L."/>
            <person name="Pitluck S."/>
            <person name="Huntemann M."/>
            <person name="Liolios K."/>
            <person name="Ivanova N."/>
            <person name="Pagani I."/>
            <person name="Mavromatis K."/>
            <person name="Ovchinikova G."/>
            <person name="Pati A."/>
            <person name="Chen A."/>
            <person name="Palaniappan K."/>
            <person name="Land M."/>
            <person name="Hauser L."/>
            <person name="Brambilla E.M."/>
            <person name="Huber H."/>
            <person name="Yasawong M."/>
            <person name="Rohde M."/>
            <person name="Spring S."/>
            <person name="Abt B."/>
            <person name="Sikorski J."/>
            <person name="Wirth R."/>
            <person name="Detter J.C."/>
            <person name="Woyke T."/>
            <person name="Bristow J."/>
            <person name="Eisen J.A."/>
            <person name="Markowitz V."/>
            <person name="Hugenholtz P."/>
            <person name="Kyrpides N.C."/>
            <person name="Klenk H.P."/>
            <person name="Lapidus A."/>
        </authorList>
    </citation>
    <scope>NUCLEOTIDE SEQUENCE [LARGE SCALE GENOMIC DNA]</scope>
    <source>
        <strain evidence="5">DSM 11204 / 1A</strain>
    </source>
</reference>
<evidence type="ECO:0000313" key="4">
    <source>
        <dbReference type="EMBL" id="AEM39318.1"/>
    </source>
</evidence>